<accession>H8H0R5</accession>
<proteinExistence type="predicted"/>
<sequence>MTRSRSLFWTAALALTTGALAVGTPAGTRVSNTATLDYNTAAGTPGQASSLAVEVVVRQVYALSVTPDADATNVPASRIFGAFAGQDRLVSYTITNSGNGSDTFNLSVVQPTTNDDFDFTNVVIYADADKNGVPDGPALTSVTLAADAQTNVLVSVRTPATAPADTSGLFSLRAVSAGDATIVDENNYARVRVTNSAQLSLNFNAAPAGAVAPGSTVSYAATGSNSSATAAGGVTGVVTVDGVPRDGIFVRDVLPGGMRLASVDPTSGSVAGTATLLYSTDGGTNWTATAPANLATVNAVGLLISGSGAFFPQNSTYALRFTATVPVGAAAGTDLSNTATLTFDGNGDGDGADAGEAISQTTNNTVAGVSSAAVGPFGFPNGDGAGTYVFGGQTITRAGDVQTLGAPVTAGTSVTFKQTLLNTGNALNTFSVAVDQAPAGWTCRVLNVDANGNTSPLSSTVSLPAGGSVDLAAQCDIPLPSTSLQNAEIRVAATPNGGTPDYTTDRVPQVNAAGPVVLGNGDGNAATPPSTAPVTVTAAPGTPARFVLEVQNGAPVPEAYALTSTVPSGYGTPVFYLDTNCDGTPDGAPITQTPAIAPGATLCLIADVTPPPGRTAGSEPVQFTATSTTTPSRTSTVTNTVGVSGVAAATFVPDNAGTAVAGTSVTYTHTLTNTSNSAVTVDVPAFTSPKGWTYTFSTDNVTFSPSLTGLALAQGAGTPVYVRVSIPATYVAVANDSEAAAIRAVVTASGSASTSTVTVVDTTTALRTSATVTKAAALCTATDSNGNTNCTTVSPLANGAAVAPKDLIRYTIVATNTGDAPQNSVYVSDRLPDNTDFVAVSASGNGVNLRYSVDNGQTWTTAAPTALPGRVIWIGVDGNNDGLVDAKDLFTANQSFTVRFDVRIR</sequence>
<feature type="region of interest" description="Disordered" evidence="1">
    <location>
        <begin position="615"/>
        <end position="635"/>
    </location>
</feature>
<dbReference type="AlphaFoldDB" id="H8H0R5"/>
<dbReference type="Proteomes" id="UP000007575">
    <property type="component" value="Plasmid P1"/>
</dbReference>
<feature type="domain" description="DUF11" evidence="3">
    <location>
        <begin position="798"/>
        <end position="861"/>
    </location>
</feature>
<evidence type="ECO:0000256" key="2">
    <source>
        <dbReference type="SAM" id="SignalP"/>
    </source>
</evidence>
<dbReference type="InterPro" id="IPR001434">
    <property type="entry name" value="OmcB-like_DUF11"/>
</dbReference>
<dbReference type="EMBL" id="CP002192">
    <property type="protein sequence ID" value="AFD26934.1"/>
    <property type="molecule type" value="Genomic_DNA"/>
</dbReference>
<reference evidence="4 5" key="1">
    <citation type="journal article" date="2012" name="PLoS ONE">
        <title>Genome sequence and transcriptome analysis of the radioresistant bacterium Deinococcus gobiensis: insights into the extreme environmental adaptations.</title>
        <authorList>
            <person name="Yuan M."/>
            <person name="Chen M."/>
            <person name="Zhang W."/>
            <person name="Lu W."/>
            <person name="Wang J."/>
            <person name="Yang M."/>
            <person name="Zhao P."/>
            <person name="Tang R."/>
            <person name="Li X."/>
            <person name="Hao Y."/>
            <person name="Zhou Z."/>
            <person name="Zhan Y."/>
            <person name="Yu H."/>
            <person name="Teng C."/>
            <person name="Yan Y."/>
            <person name="Ping S."/>
            <person name="Wang Y."/>
            <person name="Lin M."/>
        </authorList>
    </citation>
    <scope>NUCLEOTIDE SEQUENCE [LARGE SCALE GENOMIC DNA]</scope>
    <source>
        <strain evidence="5">DSM 21396 / JCM 16679 / CGMCC 1.7299 / I-0</strain>
        <plasmid evidence="4">P1</plasmid>
    </source>
</reference>
<organism evidence="4 5">
    <name type="scientific">Deinococcus gobiensis (strain DSM 21396 / JCM 16679 / CGMCC 1.7299 / I-0)</name>
    <dbReference type="NCBI Taxonomy" id="745776"/>
    <lineage>
        <taxon>Bacteria</taxon>
        <taxon>Thermotogati</taxon>
        <taxon>Deinococcota</taxon>
        <taxon>Deinococci</taxon>
        <taxon>Deinococcales</taxon>
        <taxon>Deinococcaceae</taxon>
        <taxon>Deinococcus</taxon>
    </lineage>
</organism>
<dbReference type="InterPro" id="IPR047589">
    <property type="entry name" value="DUF11_rpt"/>
</dbReference>
<dbReference type="Pfam" id="PF01345">
    <property type="entry name" value="DUF11"/>
    <property type="match status" value="1"/>
</dbReference>
<evidence type="ECO:0000256" key="1">
    <source>
        <dbReference type="SAM" id="MobiDB-lite"/>
    </source>
</evidence>
<gene>
    <name evidence="4" type="ordered locus">DGo_PA0048</name>
</gene>
<dbReference type="PROSITE" id="PS00018">
    <property type="entry name" value="EF_HAND_1"/>
    <property type="match status" value="1"/>
</dbReference>
<dbReference type="RefSeq" id="WP_014695452.1">
    <property type="nucleotide sequence ID" value="NC_017805.1"/>
</dbReference>
<feature type="chain" id="PRO_5003612608" description="DUF11 domain-containing protein" evidence="2">
    <location>
        <begin position="22"/>
        <end position="905"/>
    </location>
</feature>
<evidence type="ECO:0000259" key="3">
    <source>
        <dbReference type="Pfam" id="PF01345"/>
    </source>
</evidence>
<keyword evidence="2" id="KW-0732">Signal</keyword>
<dbReference type="PATRIC" id="fig|745776.4.peg.3086"/>
<feature type="compositionally biased region" description="Low complexity" evidence="1">
    <location>
        <begin position="624"/>
        <end position="635"/>
    </location>
</feature>
<protein>
    <recommendedName>
        <fullName evidence="3">DUF11 domain-containing protein</fullName>
    </recommendedName>
</protein>
<evidence type="ECO:0000313" key="5">
    <source>
        <dbReference type="Proteomes" id="UP000007575"/>
    </source>
</evidence>
<dbReference type="KEGG" id="dgo:DGo_PA0048"/>
<keyword evidence="5" id="KW-1185">Reference proteome</keyword>
<feature type="signal peptide" evidence="2">
    <location>
        <begin position="1"/>
        <end position="21"/>
    </location>
</feature>
<evidence type="ECO:0000313" key="4">
    <source>
        <dbReference type="EMBL" id="AFD26934.1"/>
    </source>
</evidence>
<name>H8H0R5_DEIGI</name>
<dbReference type="OrthoDB" id="52636at2"/>
<dbReference type="InterPro" id="IPR018247">
    <property type="entry name" value="EF_Hand_1_Ca_BS"/>
</dbReference>
<geneLocation type="plasmid" evidence="4 5">
    <name>P1</name>
</geneLocation>
<dbReference type="NCBIfam" id="TIGR01451">
    <property type="entry name" value="B_ant_repeat"/>
    <property type="match status" value="1"/>
</dbReference>
<keyword evidence="4" id="KW-0614">Plasmid</keyword>
<dbReference type="HOGENOM" id="CLU_009369_0_0_0"/>